<protein>
    <recommendedName>
        <fullName evidence="3">Replication-relaxation</fullName>
    </recommendedName>
</protein>
<dbReference type="KEGG" id="pmar:B0X71_19425"/>
<organism evidence="1 2">
    <name type="scientific">Planococcus lenghuensis</name>
    <dbReference type="NCBI Taxonomy" id="2213202"/>
    <lineage>
        <taxon>Bacteria</taxon>
        <taxon>Bacillati</taxon>
        <taxon>Bacillota</taxon>
        <taxon>Bacilli</taxon>
        <taxon>Bacillales</taxon>
        <taxon>Caryophanaceae</taxon>
        <taxon>Planococcus</taxon>
    </lineage>
</organism>
<dbReference type="AlphaFoldDB" id="A0A1Q2L4J7"/>
<evidence type="ECO:0000313" key="2">
    <source>
        <dbReference type="Proteomes" id="UP000188184"/>
    </source>
</evidence>
<accession>A0A1Q2L4J7</accession>
<dbReference type="Proteomes" id="UP000188184">
    <property type="component" value="Plasmid unnamed1"/>
</dbReference>
<evidence type="ECO:0008006" key="3">
    <source>
        <dbReference type="Google" id="ProtNLM"/>
    </source>
</evidence>
<keyword evidence="2" id="KW-1185">Reference proteome</keyword>
<dbReference type="InterPro" id="IPR025855">
    <property type="entry name" value="Replic_Relax"/>
</dbReference>
<proteinExistence type="predicted"/>
<sequence length="444" mass="50898">MATKHLSADSRYRGIVLTERELSLLYFIHEAKVLSSANIHLYYEAVSDPVRTRRSITKRLKKFTDAGVLVQMDDGGRGHGKGFKRYFYRLGMRGFDLLYDEKRISQKEYQKGKLYSTTYKLPSAHNIALSSLITELAIKLYFTDKDLFGKPIFSKRGERHRLFLIETGKGSPTQIVPDWVIETDERIVCVEMDTGTQPLNTLTSKFSRYRKVAEAGDKPIHVLFVCDNERTERGGPRYRERRVGNIKELMALDVKWPKNLHINVAGGERGGENLYRLVEELARERLAIFEDPLAVANHWLQLASKASKNHHPIESLNKQEPTVLLHAQNISMLVEVRKSATYKVPFAVIPVMEGSVRDHQKVRKAMAQISEWNRTNPWDEPISLLLIYSDSLEMSFDVLGIADDCPIYLTNLEYAEFAAENPEDGYPPLQYVKTPYTREVSTLL</sequence>
<keyword evidence="1" id="KW-0614">Plasmid</keyword>
<dbReference type="Pfam" id="PF13814">
    <property type="entry name" value="Replic_Relax"/>
    <property type="match status" value="1"/>
</dbReference>
<dbReference type="RefSeq" id="WP_077591205.1">
    <property type="nucleotide sequence ID" value="NZ_CP019641.1"/>
</dbReference>
<gene>
    <name evidence="1" type="ORF">B0X71_19425</name>
</gene>
<name>A0A1Q2L4J7_9BACL</name>
<dbReference type="OrthoDB" id="2456720at2"/>
<dbReference type="EMBL" id="CP019641">
    <property type="protein sequence ID" value="AQQ55346.1"/>
    <property type="molecule type" value="Genomic_DNA"/>
</dbReference>
<reference evidence="1 2" key="1">
    <citation type="submission" date="2017-02" db="EMBL/GenBank/DDBJ databases">
        <title>The complete genomic sequence of a novel cold adapted crude oil-degrading bacterium Planococcus qaidamina Y42.</title>
        <authorList>
            <person name="Yang R."/>
        </authorList>
    </citation>
    <scope>NUCLEOTIDE SEQUENCE [LARGE SCALE GENOMIC DNA]</scope>
    <source>
        <strain evidence="1 2">Y42</strain>
        <plasmid evidence="1 2">unnamed1</plasmid>
    </source>
</reference>
<evidence type="ECO:0000313" key="1">
    <source>
        <dbReference type="EMBL" id="AQQ55346.1"/>
    </source>
</evidence>
<geneLocation type="plasmid" evidence="1 2">
    <name>unnamed1</name>
</geneLocation>